<dbReference type="Proteomes" id="UP000001064">
    <property type="component" value="Unassembled WGS sequence"/>
</dbReference>
<dbReference type="EMBL" id="GL871352">
    <property type="protein sequence ID" value="EGC30164.1"/>
    <property type="molecule type" value="Genomic_DNA"/>
</dbReference>
<dbReference type="GeneID" id="10511085"/>
<dbReference type="InParanoid" id="F1A0W9"/>
<dbReference type="FunCoup" id="F1A0W9">
    <property type="interactions" value="937"/>
</dbReference>
<evidence type="ECO:0000313" key="4">
    <source>
        <dbReference type="Proteomes" id="UP000001064"/>
    </source>
</evidence>
<keyword evidence="4" id="KW-1185">Reference proteome</keyword>
<feature type="region of interest" description="Disordered" evidence="1">
    <location>
        <begin position="68"/>
        <end position="94"/>
    </location>
</feature>
<evidence type="ECO:0000256" key="1">
    <source>
        <dbReference type="SAM" id="MobiDB-lite"/>
    </source>
</evidence>
<organism evidence="3 4">
    <name type="scientific">Dictyostelium purpureum</name>
    <name type="common">Slime mold</name>
    <dbReference type="NCBI Taxonomy" id="5786"/>
    <lineage>
        <taxon>Eukaryota</taxon>
        <taxon>Amoebozoa</taxon>
        <taxon>Evosea</taxon>
        <taxon>Eumycetozoa</taxon>
        <taxon>Dictyostelia</taxon>
        <taxon>Dictyosteliales</taxon>
        <taxon>Dictyosteliaceae</taxon>
        <taxon>Dictyostelium</taxon>
    </lineage>
</organism>
<feature type="domain" description="Myb-like" evidence="2">
    <location>
        <begin position="13"/>
        <end position="66"/>
    </location>
</feature>
<dbReference type="SMART" id="SM00717">
    <property type="entry name" value="SANT"/>
    <property type="match status" value="1"/>
</dbReference>
<evidence type="ECO:0000313" key="3">
    <source>
        <dbReference type="EMBL" id="EGC30164.1"/>
    </source>
</evidence>
<gene>
    <name evidence="3" type="ORF">DICPUDRAFT_58429</name>
</gene>
<proteinExistence type="predicted"/>
<evidence type="ECO:0000259" key="2">
    <source>
        <dbReference type="SMART" id="SM00717"/>
    </source>
</evidence>
<dbReference type="KEGG" id="dpp:DICPUDRAFT_58429"/>
<dbReference type="CDD" id="cd00167">
    <property type="entry name" value="SANT"/>
    <property type="match status" value="1"/>
</dbReference>
<sequence length="110" mass="13135">MNSKQYLNYANTKDTEWSVDENEKLKLAINLYGNLNKERCEHLHLHVLPYKTSNEIQKKYYELLKERESRNNVTSPQMKHSHNNNSNNLYYKTNTSPNIKIYSSINGRKR</sequence>
<dbReference type="eggNOG" id="ENOG502RIM2">
    <property type="taxonomic scope" value="Eukaryota"/>
</dbReference>
<dbReference type="Gene3D" id="1.10.10.60">
    <property type="entry name" value="Homeodomain-like"/>
    <property type="match status" value="1"/>
</dbReference>
<dbReference type="AlphaFoldDB" id="F1A0W9"/>
<protein>
    <recommendedName>
        <fullName evidence="2">Myb-like domain-containing protein</fullName>
    </recommendedName>
</protein>
<accession>F1A0W9</accession>
<reference evidence="4" key="1">
    <citation type="journal article" date="2011" name="Genome Biol.">
        <title>Comparative genomics of the social amoebae Dictyostelium discoideum and Dictyostelium purpureum.</title>
        <authorList>
            <consortium name="US DOE Joint Genome Institute (JGI-PGF)"/>
            <person name="Sucgang R."/>
            <person name="Kuo A."/>
            <person name="Tian X."/>
            <person name="Salerno W."/>
            <person name="Parikh A."/>
            <person name="Feasley C.L."/>
            <person name="Dalin E."/>
            <person name="Tu H."/>
            <person name="Huang E."/>
            <person name="Barry K."/>
            <person name="Lindquist E."/>
            <person name="Shapiro H."/>
            <person name="Bruce D."/>
            <person name="Schmutz J."/>
            <person name="Salamov A."/>
            <person name="Fey P."/>
            <person name="Gaudet P."/>
            <person name="Anjard C."/>
            <person name="Babu M.M."/>
            <person name="Basu S."/>
            <person name="Bushmanova Y."/>
            <person name="van der Wel H."/>
            <person name="Katoh-Kurasawa M."/>
            <person name="Dinh C."/>
            <person name="Coutinho P.M."/>
            <person name="Saito T."/>
            <person name="Elias M."/>
            <person name="Schaap P."/>
            <person name="Kay R.R."/>
            <person name="Henrissat B."/>
            <person name="Eichinger L."/>
            <person name="Rivero F."/>
            <person name="Putnam N.H."/>
            <person name="West C.M."/>
            <person name="Loomis W.F."/>
            <person name="Chisholm R.L."/>
            <person name="Shaulsky G."/>
            <person name="Strassmann J.E."/>
            <person name="Queller D.C."/>
            <person name="Kuspa A."/>
            <person name="Grigoriev I.V."/>
        </authorList>
    </citation>
    <scope>NUCLEOTIDE SEQUENCE [LARGE SCALE GENOMIC DNA]</scope>
    <source>
        <strain evidence="4">QSDP1</strain>
    </source>
</reference>
<feature type="compositionally biased region" description="Low complexity" evidence="1">
    <location>
        <begin position="83"/>
        <end position="94"/>
    </location>
</feature>
<name>F1A0W9_DICPU</name>
<dbReference type="OMA" id="SHHYWAN"/>
<dbReference type="VEuPathDB" id="AmoebaDB:DICPUDRAFT_58429"/>
<dbReference type="RefSeq" id="XP_003293309.1">
    <property type="nucleotide sequence ID" value="XM_003293261.1"/>
</dbReference>
<dbReference type="InterPro" id="IPR001005">
    <property type="entry name" value="SANT/Myb"/>
</dbReference>
<dbReference type="OrthoDB" id="10549218at2759"/>